<evidence type="ECO:0000256" key="2">
    <source>
        <dbReference type="ARBA" id="ARBA00022801"/>
    </source>
</evidence>
<evidence type="ECO:0000313" key="4">
    <source>
        <dbReference type="EMBL" id="CAF2117540.1"/>
    </source>
</evidence>
<protein>
    <recommendedName>
        <fullName evidence="3">Isochorismatase-like domain-containing protein</fullName>
    </recommendedName>
</protein>
<evidence type="ECO:0000313" key="5">
    <source>
        <dbReference type="EMBL" id="CAF4434281.1"/>
    </source>
</evidence>
<dbReference type="PANTHER" id="PTHR43540:SF6">
    <property type="entry name" value="ISOCHORISMATASE-LIKE DOMAIN-CONTAINING PROTEIN"/>
    <property type="match status" value="1"/>
</dbReference>
<dbReference type="InterPro" id="IPR000868">
    <property type="entry name" value="Isochorismatase-like_dom"/>
</dbReference>
<sequence>MPGGLDSSNLALIVIDVQNSFASMAQPILSELNDTIRSARRAGIPVIFTQHGHSDPENEEKTSVLVRWWGASESIRKGSHDWKLLSDLDVASSEVVLDEKTTYDSFYGTRLKSLLDKQNVDTVIISGVLTQFCCETTARSAFVQNYDVIFLSDGTGPPCPSTLEIISFGFGKVITCAEMRARLNKIKKDNLK</sequence>
<feature type="domain" description="Isochorismatase-like" evidence="3">
    <location>
        <begin position="11"/>
        <end position="156"/>
    </location>
</feature>
<comment type="similarity">
    <text evidence="1">Belongs to the isochorismatase family.</text>
</comment>
<dbReference type="Proteomes" id="UP000663856">
    <property type="component" value="Unassembled WGS sequence"/>
</dbReference>
<reference evidence="4" key="1">
    <citation type="submission" date="2021-02" db="EMBL/GenBank/DDBJ databases">
        <authorList>
            <person name="Nowell W R."/>
        </authorList>
    </citation>
    <scope>NUCLEOTIDE SEQUENCE</scope>
</reference>
<keyword evidence="2" id="KW-0378">Hydrolase</keyword>
<dbReference type="AlphaFoldDB" id="A0A816V2F0"/>
<dbReference type="EMBL" id="CAJOBG010044191">
    <property type="protein sequence ID" value="CAF4434281.1"/>
    <property type="molecule type" value="Genomic_DNA"/>
</dbReference>
<evidence type="ECO:0000259" key="3">
    <source>
        <dbReference type="Pfam" id="PF00857"/>
    </source>
</evidence>
<proteinExistence type="inferred from homology"/>
<evidence type="ECO:0000313" key="7">
    <source>
        <dbReference type="Proteomes" id="UP000663866"/>
    </source>
</evidence>
<dbReference type="PANTHER" id="PTHR43540">
    <property type="entry name" value="PEROXYUREIDOACRYLATE/UREIDOACRYLATE AMIDOHYDROLASE-RELATED"/>
    <property type="match status" value="1"/>
</dbReference>
<evidence type="ECO:0000256" key="1">
    <source>
        <dbReference type="ARBA" id="ARBA00006336"/>
    </source>
</evidence>
<organism evidence="4 6">
    <name type="scientific">Rotaria magnacalcarata</name>
    <dbReference type="NCBI Taxonomy" id="392030"/>
    <lineage>
        <taxon>Eukaryota</taxon>
        <taxon>Metazoa</taxon>
        <taxon>Spiralia</taxon>
        <taxon>Gnathifera</taxon>
        <taxon>Rotifera</taxon>
        <taxon>Eurotatoria</taxon>
        <taxon>Bdelloidea</taxon>
        <taxon>Philodinida</taxon>
        <taxon>Philodinidae</taxon>
        <taxon>Rotaria</taxon>
    </lineage>
</organism>
<dbReference type="EMBL" id="CAJNRF010010170">
    <property type="protein sequence ID" value="CAF2117540.1"/>
    <property type="molecule type" value="Genomic_DNA"/>
</dbReference>
<dbReference type="SUPFAM" id="SSF52499">
    <property type="entry name" value="Isochorismatase-like hydrolases"/>
    <property type="match status" value="1"/>
</dbReference>
<gene>
    <name evidence="5" type="ORF">OVN521_LOCUS36903</name>
    <name evidence="4" type="ORF">WKI299_LOCUS23582</name>
</gene>
<name>A0A816V2F0_9BILA</name>
<accession>A0A816V2F0</accession>
<dbReference type="GO" id="GO:0016787">
    <property type="term" value="F:hydrolase activity"/>
    <property type="evidence" value="ECO:0007669"/>
    <property type="project" value="UniProtKB-KW"/>
</dbReference>
<dbReference type="CDD" id="cd00431">
    <property type="entry name" value="cysteine_hydrolases"/>
    <property type="match status" value="1"/>
</dbReference>
<dbReference type="InterPro" id="IPR050272">
    <property type="entry name" value="Isochorismatase-like_hydrls"/>
</dbReference>
<dbReference type="Pfam" id="PF00857">
    <property type="entry name" value="Isochorismatase"/>
    <property type="match status" value="1"/>
</dbReference>
<dbReference type="Gene3D" id="3.40.50.850">
    <property type="entry name" value="Isochorismatase-like"/>
    <property type="match status" value="1"/>
</dbReference>
<keyword evidence="7" id="KW-1185">Reference proteome</keyword>
<dbReference type="InterPro" id="IPR036380">
    <property type="entry name" value="Isochorismatase-like_sf"/>
</dbReference>
<evidence type="ECO:0000313" key="6">
    <source>
        <dbReference type="Proteomes" id="UP000663856"/>
    </source>
</evidence>
<dbReference type="Proteomes" id="UP000663866">
    <property type="component" value="Unassembled WGS sequence"/>
</dbReference>
<comment type="caution">
    <text evidence="4">The sequence shown here is derived from an EMBL/GenBank/DDBJ whole genome shotgun (WGS) entry which is preliminary data.</text>
</comment>